<keyword evidence="2" id="KW-1185">Reference proteome</keyword>
<reference evidence="1 2" key="1">
    <citation type="submission" date="2020-08" db="EMBL/GenBank/DDBJ databases">
        <title>Genomic Encyclopedia of Type Strains, Phase IV (KMG-IV): sequencing the most valuable type-strain genomes for metagenomic binning, comparative biology and taxonomic classification.</title>
        <authorList>
            <person name="Goeker M."/>
        </authorList>
    </citation>
    <scope>NUCLEOTIDE SEQUENCE [LARGE SCALE GENOMIC DNA]</scope>
    <source>
        <strain evidence="1 2">DSM 29007</strain>
    </source>
</reference>
<gene>
    <name evidence="1" type="ORF">HNQ61_003906</name>
</gene>
<name>A0A841H2M9_9BACT</name>
<protein>
    <submittedName>
        <fullName evidence="1">Uncharacterized protein</fullName>
    </submittedName>
</protein>
<sequence>MADTIRFLNQFATGSGNYTEERQQLAKSLVLDDILSEIRHSAP</sequence>
<dbReference type="RefSeq" id="WP_276510075.1">
    <property type="nucleotide sequence ID" value="NZ_JABDTL010000001.1"/>
</dbReference>
<accession>A0A841H2M9</accession>
<dbReference type="Proteomes" id="UP000582837">
    <property type="component" value="Unassembled WGS sequence"/>
</dbReference>
<proteinExistence type="predicted"/>
<evidence type="ECO:0000313" key="1">
    <source>
        <dbReference type="EMBL" id="MBB6072244.1"/>
    </source>
</evidence>
<evidence type="ECO:0000313" key="2">
    <source>
        <dbReference type="Proteomes" id="UP000582837"/>
    </source>
</evidence>
<dbReference type="AlphaFoldDB" id="A0A841H2M9"/>
<dbReference type="EMBL" id="JACHIA010000013">
    <property type="protein sequence ID" value="MBB6072244.1"/>
    <property type="molecule type" value="Genomic_DNA"/>
</dbReference>
<organism evidence="1 2">
    <name type="scientific">Longimicrobium terrae</name>
    <dbReference type="NCBI Taxonomy" id="1639882"/>
    <lineage>
        <taxon>Bacteria</taxon>
        <taxon>Pseudomonadati</taxon>
        <taxon>Gemmatimonadota</taxon>
        <taxon>Longimicrobiia</taxon>
        <taxon>Longimicrobiales</taxon>
        <taxon>Longimicrobiaceae</taxon>
        <taxon>Longimicrobium</taxon>
    </lineage>
</organism>
<comment type="caution">
    <text evidence="1">The sequence shown here is derived from an EMBL/GenBank/DDBJ whole genome shotgun (WGS) entry which is preliminary data.</text>
</comment>